<protein>
    <submittedName>
        <fullName evidence="1">Uncharacterized protein</fullName>
    </submittedName>
</protein>
<gene>
    <name evidence="1" type="ORF">MSAN_01631800</name>
</gene>
<dbReference type="Proteomes" id="UP000623467">
    <property type="component" value="Unassembled WGS sequence"/>
</dbReference>
<dbReference type="AlphaFoldDB" id="A0A8H6XZX6"/>
<evidence type="ECO:0000313" key="2">
    <source>
        <dbReference type="Proteomes" id="UP000623467"/>
    </source>
</evidence>
<dbReference type="EMBL" id="JACAZH010000014">
    <property type="protein sequence ID" value="KAF7350708.1"/>
    <property type="molecule type" value="Genomic_DNA"/>
</dbReference>
<comment type="caution">
    <text evidence="1">The sequence shown here is derived from an EMBL/GenBank/DDBJ whole genome shotgun (WGS) entry which is preliminary data.</text>
</comment>
<proteinExistence type="predicted"/>
<keyword evidence="2" id="KW-1185">Reference proteome</keyword>
<name>A0A8H6XZX6_9AGAR</name>
<sequence length="416" mass="45802">MHPALEPSNLDRLTKGLRTRAKAAIAGSADQRLQFVLLLTKKMSDWPSEDLPLLLPIFGIILDPTNIDTALNQLDSPTVQPDSDVRVVGALFSLRGIQLLMARDAVPSEVLGELWTLMWPWMEFMDEHRDFLPTIDLLAAAPRHSLFMSLIGMFLADVHVASLIHTSPGVCAVVGSGWLHLTKTKSDPDELAKIYQFLELWFAEREWTAASFDALVMGSGGTRNDLALHIIAPVLRSLPRLDTMVTDHTVFNIGAVFNFVGHTTGVFGRRGDPAFRDELLSLGIVTALTAVARVFALSNLSTAWNELEKIFHILVDYLSSFPLHVRMLESVRSGLLSTILACGCARNIDETRTPLVKLLRNILPASTVYRSVVWHLQTYLTNMGGTRSCCDFGRPRCCRALEIVSGIGGTAAPTFG</sequence>
<accession>A0A8H6XZX6</accession>
<reference evidence="1" key="1">
    <citation type="submission" date="2020-05" db="EMBL/GenBank/DDBJ databases">
        <title>Mycena genomes resolve the evolution of fungal bioluminescence.</title>
        <authorList>
            <person name="Tsai I.J."/>
        </authorList>
    </citation>
    <scope>NUCLEOTIDE SEQUENCE</scope>
    <source>
        <strain evidence="1">160909Yilan</strain>
    </source>
</reference>
<evidence type="ECO:0000313" key="1">
    <source>
        <dbReference type="EMBL" id="KAF7350708.1"/>
    </source>
</evidence>
<dbReference type="OrthoDB" id="3067066at2759"/>
<organism evidence="1 2">
    <name type="scientific">Mycena sanguinolenta</name>
    <dbReference type="NCBI Taxonomy" id="230812"/>
    <lineage>
        <taxon>Eukaryota</taxon>
        <taxon>Fungi</taxon>
        <taxon>Dikarya</taxon>
        <taxon>Basidiomycota</taxon>
        <taxon>Agaricomycotina</taxon>
        <taxon>Agaricomycetes</taxon>
        <taxon>Agaricomycetidae</taxon>
        <taxon>Agaricales</taxon>
        <taxon>Marasmiineae</taxon>
        <taxon>Mycenaceae</taxon>
        <taxon>Mycena</taxon>
    </lineage>
</organism>